<name>A0ABV3K0M5_STRON</name>
<reference evidence="1 2" key="1">
    <citation type="submission" date="2024-06" db="EMBL/GenBank/DDBJ databases">
        <title>The Natural Products Discovery Center: Release of the First 8490 Sequenced Strains for Exploring Actinobacteria Biosynthetic Diversity.</title>
        <authorList>
            <person name="Kalkreuter E."/>
            <person name="Kautsar S.A."/>
            <person name="Yang D."/>
            <person name="Bader C.D."/>
            <person name="Teijaro C.N."/>
            <person name="Fluegel L."/>
            <person name="Davis C.M."/>
            <person name="Simpson J.R."/>
            <person name="Lauterbach L."/>
            <person name="Steele A.D."/>
            <person name="Gui C."/>
            <person name="Meng S."/>
            <person name="Li G."/>
            <person name="Viehrig K."/>
            <person name="Ye F."/>
            <person name="Su P."/>
            <person name="Kiefer A.F."/>
            <person name="Nichols A."/>
            <person name="Cepeda A.J."/>
            <person name="Yan W."/>
            <person name="Fan B."/>
            <person name="Jiang Y."/>
            <person name="Adhikari A."/>
            <person name="Zheng C.-J."/>
            <person name="Schuster L."/>
            <person name="Cowan T.M."/>
            <person name="Smanski M.J."/>
            <person name="Chevrette M.G."/>
            <person name="De Carvalho L.P.S."/>
            <person name="Shen B."/>
        </authorList>
    </citation>
    <scope>NUCLEOTIDE SEQUENCE [LARGE SCALE GENOMIC DNA]</scope>
    <source>
        <strain evidence="1 2">NPDC052347</strain>
    </source>
</reference>
<accession>A0ABV3K0M5</accession>
<dbReference type="RefSeq" id="WP_109279505.1">
    <property type="nucleotide sequence ID" value="NZ_JBFAUK010000015.1"/>
</dbReference>
<evidence type="ECO:0000313" key="2">
    <source>
        <dbReference type="Proteomes" id="UP001552594"/>
    </source>
</evidence>
<keyword evidence="2" id="KW-1185">Reference proteome</keyword>
<gene>
    <name evidence="1" type="ORF">AB0L16_19890</name>
</gene>
<organism evidence="1 2">
    <name type="scientific">Streptomyces orinoci</name>
    <name type="common">Streptoverticillium orinoci</name>
    <dbReference type="NCBI Taxonomy" id="67339"/>
    <lineage>
        <taxon>Bacteria</taxon>
        <taxon>Bacillati</taxon>
        <taxon>Actinomycetota</taxon>
        <taxon>Actinomycetes</taxon>
        <taxon>Kitasatosporales</taxon>
        <taxon>Streptomycetaceae</taxon>
        <taxon>Streptomyces</taxon>
    </lineage>
</organism>
<evidence type="ECO:0000313" key="1">
    <source>
        <dbReference type="EMBL" id="MEV5508693.1"/>
    </source>
</evidence>
<protein>
    <submittedName>
        <fullName evidence="1">Uncharacterized protein</fullName>
    </submittedName>
</protein>
<comment type="caution">
    <text evidence="1">The sequence shown here is derived from an EMBL/GenBank/DDBJ whole genome shotgun (WGS) entry which is preliminary data.</text>
</comment>
<dbReference type="EMBL" id="JBFAUK010000015">
    <property type="protein sequence ID" value="MEV5508693.1"/>
    <property type="molecule type" value="Genomic_DNA"/>
</dbReference>
<proteinExistence type="predicted"/>
<sequence>MSADEDPGAHKAAVAATATHIRSIVSALRELDFGEAPPAFTACTAFTTCTGFPGEETRDAAV</sequence>
<dbReference type="Proteomes" id="UP001552594">
    <property type="component" value="Unassembled WGS sequence"/>
</dbReference>